<accession>A0AC34F6R0</accession>
<sequence length="355" mass="39946">MFRCLILFLLINFAFGIILPQKPLSDNANINGTLNTFKTFKNPILEHGADPWVLKHGKHYFYTHTTGDNIVLYQTKAMSQLRDVKRVTIWTPPASGMHSTQIWAPEIHYFDSKFYVYFAADDGNNNNHRIYCLENPATDPTTGTWTFKGKVADKDHDHWAIDVDVFDYEKKRYMLWSGWEGDVNVAQNIYIAKMSNPWTIEGSRVLISKPEFKWETVGAPPTVNEGPEALINPSGKLFVTYSASGCWTDSYGLGLLSLKEGGNPLDAKDWTKITHSIFSQDSSHGAFGPGHNGFFKSPDGKEDWLIYHANPKTGQGCGDARSPRIQKFTWNQDGTPNFGKPVAIDVAMERPSGEE</sequence>
<proteinExistence type="predicted"/>
<reference evidence="2" key="1">
    <citation type="submission" date="2022-11" db="UniProtKB">
        <authorList>
            <consortium name="WormBaseParasite"/>
        </authorList>
    </citation>
    <scope>IDENTIFICATION</scope>
</reference>
<dbReference type="Proteomes" id="UP000887579">
    <property type="component" value="Unplaced"/>
</dbReference>
<dbReference type="WBParaSite" id="ES5_v2.g12644.t1">
    <property type="protein sequence ID" value="ES5_v2.g12644.t1"/>
    <property type="gene ID" value="ES5_v2.g12644"/>
</dbReference>
<name>A0AC34F6R0_9BILA</name>
<evidence type="ECO:0000313" key="1">
    <source>
        <dbReference type="Proteomes" id="UP000887579"/>
    </source>
</evidence>
<evidence type="ECO:0000313" key="2">
    <source>
        <dbReference type="WBParaSite" id="ES5_v2.g12644.t1"/>
    </source>
</evidence>
<organism evidence="1 2">
    <name type="scientific">Panagrolaimus sp. ES5</name>
    <dbReference type="NCBI Taxonomy" id="591445"/>
    <lineage>
        <taxon>Eukaryota</taxon>
        <taxon>Metazoa</taxon>
        <taxon>Ecdysozoa</taxon>
        <taxon>Nematoda</taxon>
        <taxon>Chromadorea</taxon>
        <taxon>Rhabditida</taxon>
        <taxon>Tylenchina</taxon>
        <taxon>Panagrolaimomorpha</taxon>
        <taxon>Panagrolaimoidea</taxon>
        <taxon>Panagrolaimidae</taxon>
        <taxon>Panagrolaimus</taxon>
    </lineage>
</organism>
<protein>
    <submittedName>
        <fullName evidence="2">Glycosyl hydrolase family 43</fullName>
    </submittedName>
</protein>